<dbReference type="Pfam" id="PF03732">
    <property type="entry name" value="Retrotrans_gag"/>
    <property type="match status" value="1"/>
</dbReference>
<name>A0A5B6X3M0_9ROSI</name>
<accession>A0A5B6X3M0</accession>
<organism evidence="3 4">
    <name type="scientific">Gossypium australe</name>
    <dbReference type="NCBI Taxonomy" id="47621"/>
    <lineage>
        <taxon>Eukaryota</taxon>
        <taxon>Viridiplantae</taxon>
        <taxon>Streptophyta</taxon>
        <taxon>Embryophyta</taxon>
        <taxon>Tracheophyta</taxon>
        <taxon>Spermatophyta</taxon>
        <taxon>Magnoliopsida</taxon>
        <taxon>eudicotyledons</taxon>
        <taxon>Gunneridae</taxon>
        <taxon>Pentapetalae</taxon>
        <taxon>rosids</taxon>
        <taxon>malvids</taxon>
        <taxon>Malvales</taxon>
        <taxon>Malvaceae</taxon>
        <taxon>Malvoideae</taxon>
        <taxon>Gossypium</taxon>
    </lineage>
</organism>
<dbReference type="PANTHER" id="PTHR34482">
    <property type="entry name" value="DNA DAMAGE-INDUCIBLE PROTEIN 1-LIKE"/>
    <property type="match status" value="1"/>
</dbReference>
<comment type="caution">
    <text evidence="3">The sequence shown here is derived from an EMBL/GenBank/DDBJ whole genome shotgun (WGS) entry which is preliminary data.</text>
</comment>
<dbReference type="AlphaFoldDB" id="A0A5B6X3M0"/>
<dbReference type="OrthoDB" id="1300372at2759"/>
<proteinExistence type="predicted"/>
<dbReference type="EMBL" id="SMMG02000001">
    <property type="protein sequence ID" value="KAA3487477.1"/>
    <property type="molecule type" value="Genomic_DNA"/>
</dbReference>
<feature type="domain" description="Retrotransposon gag" evidence="2">
    <location>
        <begin position="59"/>
        <end position="119"/>
    </location>
</feature>
<protein>
    <submittedName>
        <fullName evidence="3">ATP-dependent zinc metalloprotease FtsH</fullName>
    </submittedName>
</protein>
<evidence type="ECO:0000313" key="3">
    <source>
        <dbReference type="EMBL" id="KAA3487477.1"/>
    </source>
</evidence>
<keyword evidence="3" id="KW-0645">Protease</keyword>
<dbReference type="GO" id="GO:0008237">
    <property type="term" value="F:metallopeptidase activity"/>
    <property type="evidence" value="ECO:0007669"/>
    <property type="project" value="UniProtKB-KW"/>
</dbReference>
<dbReference type="PANTHER" id="PTHR34482:SF36">
    <property type="entry name" value="RETROTRANSPOSON GAG DOMAIN-CONTAINING PROTEIN"/>
    <property type="match status" value="1"/>
</dbReference>
<keyword evidence="4" id="KW-1185">Reference proteome</keyword>
<keyword evidence="3" id="KW-0482">Metalloprotease</keyword>
<evidence type="ECO:0000259" key="2">
    <source>
        <dbReference type="Pfam" id="PF03732"/>
    </source>
</evidence>
<evidence type="ECO:0000313" key="4">
    <source>
        <dbReference type="Proteomes" id="UP000325315"/>
    </source>
</evidence>
<keyword evidence="3" id="KW-0378">Hydrolase</keyword>
<reference evidence="4" key="1">
    <citation type="journal article" date="2019" name="Plant Biotechnol. J.">
        <title>Genome sequencing of the Australian wild diploid species Gossypium australe highlights disease resistance and delayed gland morphogenesis.</title>
        <authorList>
            <person name="Cai Y."/>
            <person name="Cai X."/>
            <person name="Wang Q."/>
            <person name="Wang P."/>
            <person name="Zhang Y."/>
            <person name="Cai C."/>
            <person name="Xu Y."/>
            <person name="Wang K."/>
            <person name="Zhou Z."/>
            <person name="Wang C."/>
            <person name="Geng S."/>
            <person name="Li B."/>
            <person name="Dong Q."/>
            <person name="Hou Y."/>
            <person name="Wang H."/>
            <person name="Ai P."/>
            <person name="Liu Z."/>
            <person name="Yi F."/>
            <person name="Sun M."/>
            <person name="An G."/>
            <person name="Cheng J."/>
            <person name="Zhang Y."/>
            <person name="Shi Q."/>
            <person name="Xie Y."/>
            <person name="Shi X."/>
            <person name="Chang Y."/>
            <person name="Huang F."/>
            <person name="Chen Y."/>
            <person name="Hong S."/>
            <person name="Mi L."/>
            <person name="Sun Q."/>
            <person name="Zhang L."/>
            <person name="Zhou B."/>
            <person name="Peng R."/>
            <person name="Zhang X."/>
            <person name="Liu F."/>
        </authorList>
    </citation>
    <scope>NUCLEOTIDE SEQUENCE [LARGE SCALE GENOMIC DNA]</scope>
    <source>
        <strain evidence="4">cv. PA1801</strain>
    </source>
</reference>
<dbReference type="GO" id="GO:0006508">
    <property type="term" value="P:proteolysis"/>
    <property type="evidence" value="ECO:0007669"/>
    <property type="project" value="UniProtKB-KW"/>
</dbReference>
<evidence type="ECO:0000256" key="1">
    <source>
        <dbReference type="SAM" id="MobiDB-lite"/>
    </source>
</evidence>
<gene>
    <name evidence="3" type="ORF">EPI10_031297</name>
</gene>
<sequence>MLRILERVAGPNFGSRGRGGITRVTPYVAEYWLETTERIMDDLDCTPEQKLKVKESTQPDRLTWEFFKTTFQIKYMGASYIDARRHEFMNLTQGDRYMAEYEAKFLRLSRYSRGMVASEYERCVCFEDSLRDGLKVLIAPQRKREFAVLVEKAKISKDNRDRERGKNKRDSEPSSFVQKPKKKARSDGPVRVGAPVASTGIVPCGDCGRRHLGECWRRIGACLRCGSLEHRIRGCPLRADKVQAPASGSTQP</sequence>
<dbReference type="InterPro" id="IPR005162">
    <property type="entry name" value="Retrotrans_gag_dom"/>
</dbReference>
<feature type="compositionally biased region" description="Basic and acidic residues" evidence="1">
    <location>
        <begin position="157"/>
        <end position="172"/>
    </location>
</feature>
<feature type="region of interest" description="Disordered" evidence="1">
    <location>
        <begin position="157"/>
        <end position="194"/>
    </location>
</feature>
<dbReference type="Proteomes" id="UP000325315">
    <property type="component" value="Unassembled WGS sequence"/>
</dbReference>